<evidence type="ECO:0000256" key="2">
    <source>
        <dbReference type="ARBA" id="ARBA00023015"/>
    </source>
</evidence>
<keyword evidence="4" id="KW-0010">Activator</keyword>
<comment type="caution">
    <text evidence="7">The sequence shown here is derived from an EMBL/GenBank/DDBJ whole genome shotgun (WGS) entry which is preliminary data.</text>
</comment>
<dbReference type="InterPro" id="IPR005119">
    <property type="entry name" value="LysR_subst-bd"/>
</dbReference>
<reference evidence="8" key="1">
    <citation type="submission" date="2018-09" db="EMBL/GenBank/DDBJ databases">
        <authorList>
            <person name="Zhu H."/>
        </authorList>
    </citation>
    <scope>NUCLEOTIDE SEQUENCE [LARGE SCALE GENOMIC DNA]</scope>
    <source>
        <strain evidence="8">K1R23-30</strain>
    </source>
</reference>
<evidence type="ECO:0000259" key="6">
    <source>
        <dbReference type="PROSITE" id="PS50931"/>
    </source>
</evidence>
<keyword evidence="2" id="KW-0805">Transcription regulation</keyword>
<dbReference type="PRINTS" id="PR00039">
    <property type="entry name" value="HTHLYSR"/>
</dbReference>
<dbReference type="Gene3D" id="3.40.190.290">
    <property type="match status" value="1"/>
</dbReference>
<evidence type="ECO:0000313" key="8">
    <source>
        <dbReference type="Proteomes" id="UP000265955"/>
    </source>
</evidence>
<dbReference type="InterPro" id="IPR036388">
    <property type="entry name" value="WH-like_DNA-bd_sf"/>
</dbReference>
<name>A0A3A3FJ16_9BURK</name>
<keyword evidence="3" id="KW-0238">DNA-binding</keyword>
<organism evidence="7 8">
    <name type="scientific">Noviherbaspirillum saxi</name>
    <dbReference type="NCBI Taxonomy" id="2320863"/>
    <lineage>
        <taxon>Bacteria</taxon>
        <taxon>Pseudomonadati</taxon>
        <taxon>Pseudomonadota</taxon>
        <taxon>Betaproteobacteria</taxon>
        <taxon>Burkholderiales</taxon>
        <taxon>Oxalobacteraceae</taxon>
        <taxon>Noviherbaspirillum</taxon>
    </lineage>
</organism>
<dbReference type="AlphaFoldDB" id="A0A3A3FJ16"/>
<dbReference type="SUPFAM" id="SSF53850">
    <property type="entry name" value="Periplasmic binding protein-like II"/>
    <property type="match status" value="1"/>
</dbReference>
<evidence type="ECO:0000256" key="1">
    <source>
        <dbReference type="ARBA" id="ARBA00009437"/>
    </source>
</evidence>
<dbReference type="FunFam" id="1.10.10.10:FF:000001">
    <property type="entry name" value="LysR family transcriptional regulator"/>
    <property type="match status" value="1"/>
</dbReference>
<sequence length="318" mass="35007">MAIDLRSMRSFVAVASAGSISRAAEHLHIAQPALSLQIKNIEEHLGAQLFERTTKGVTPTAAGQRFLVHIIDILKRVDVAYEDVREAVNEPTGRVALGLSHSMSKILTIPLVSAILRRWPKIQFQMIEMSTGYIPEHLVNGRLDLGLTFNSEEATGIRYTHLVDEELVLVTSSSQRRAALGSDAARRRQVRLKELLRFPMILPTAAHSLRNCIDQSLMRHSLTLPVVAEVNTIPQLIELAAQGLGSTIVSYASVAAEHAAGRIEVLRISDERLFRPVYLCRSATAPLSIATALVQELIISTATEMIRSGEWPTGFKSH</sequence>
<dbReference type="Gene3D" id="1.10.10.10">
    <property type="entry name" value="Winged helix-like DNA-binding domain superfamily/Winged helix DNA-binding domain"/>
    <property type="match status" value="1"/>
</dbReference>
<dbReference type="GO" id="GO:2000142">
    <property type="term" value="P:regulation of DNA-templated transcription initiation"/>
    <property type="evidence" value="ECO:0007669"/>
    <property type="project" value="TreeGrafter"/>
</dbReference>
<dbReference type="SUPFAM" id="SSF46785">
    <property type="entry name" value="Winged helix' DNA-binding domain"/>
    <property type="match status" value="1"/>
</dbReference>
<dbReference type="Pfam" id="PF03466">
    <property type="entry name" value="LysR_substrate"/>
    <property type="match status" value="1"/>
</dbReference>
<protein>
    <submittedName>
        <fullName evidence="7">LysR family transcriptional regulator</fullName>
    </submittedName>
</protein>
<comment type="similarity">
    <text evidence="1">Belongs to the LysR transcriptional regulatory family.</text>
</comment>
<dbReference type="Proteomes" id="UP000265955">
    <property type="component" value="Unassembled WGS sequence"/>
</dbReference>
<accession>A0A3A3FJ16</accession>
<dbReference type="RefSeq" id="WP_119772456.1">
    <property type="nucleotide sequence ID" value="NZ_QYUO01000003.1"/>
</dbReference>
<dbReference type="OrthoDB" id="8587114at2"/>
<dbReference type="GO" id="GO:0003677">
    <property type="term" value="F:DNA binding"/>
    <property type="evidence" value="ECO:0007669"/>
    <property type="project" value="UniProtKB-KW"/>
</dbReference>
<dbReference type="PROSITE" id="PS50931">
    <property type="entry name" value="HTH_LYSR"/>
    <property type="match status" value="1"/>
</dbReference>
<dbReference type="EMBL" id="QYUO01000003">
    <property type="protein sequence ID" value="RJF92534.1"/>
    <property type="molecule type" value="Genomic_DNA"/>
</dbReference>
<evidence type="ECO:0000313" key="7">
    <source>
        <dbReference type="EMBL" id="RJF92534.1"/>
    </source>
</evidence>
<keyword evidence="8" id="KW-1185">Reference proteome</keyword>
<feature type="domain" description="HTH lysR-type" evidence="6">
    <location>
        <begin position="3"/>
        <end position="60"/>
    </location>
</feature>
<dbReference type="Pfam" id="PF00126">
    <property type="entry name" value="HTH_1"/>
    <property type="match status" value="1"/>
</dbReference>
<proteinExistence type="inferred from homology"/>
<gene>
    <name evidence="7" type="ORF">D3871_28470</name>
</gene>
<dbReference type="PANTHER" id="PTHR30293:SF0">
    <property type="entry name" value="NITROGEN ASSIMILATION REGULATORY PROTEIN NAC"/>
    <property type="match status" value="1"/>
</dbReference>
<dbReference type="GO" id="GO:0003700">
    <property type="term" value="F:DNA-binding transcription factor activity"/>
    <property type="evidence" value="ECO:0007669"/>
    <property type="project" value="InterPro"/>
</dbReference>
<dbReference type="PANTHER" id="PTHR30293">
    <property type="entry name" value="TRANSCRIPTIONAL REGULATORY PROTEIN NAC-RELATED"/>
    <property type="match status" value="1"/>
</dbReference>
<keyword evidence="5" id="KW-0804">Transcription</keyword>
<evidence type="ECO:0000256" key="4">
    <source>
        <dbReference type="ARBA" id="ARBA00023159"/>
    </source>
</evidence>
<dbReference type="InterPro" id="IPR000847">
    <property type="entry name" value="LysR_HTH_N"/>
</dbReference>
<evidence type="ECO:0000256" key="3">
    <source>
        <dbReference type="ARBA" id="ARBA00023125"/>
    </source>
</evidence>
<dbReference type="InterPro" id="IPR036390">
    <property type="entry name" value="WH_DNA-bd_sf"/>
</dbReference>
<evidence type="ECO:0000256" key="5">
    <source>
        <dbReference type="ARBA" id="ARBA00023163"/>
    </source>
</evidence>